<keyword evidence="12" id="KW-0067">ATP-binding</keyword>
<evidence type="ECO:0000256" key="4">
    <source>
        <dbReference type="ARBA" id="ARBA00005139"/>
    </source>
</evidence>
<dbReference type="GO" id="GO:0009090">
    <property type="term" value="P:homoserine biosynthetic process"/>
    <property type="evidence" value="ECO:0007669"/>
    <property type="project" value="TreeGrafter"/>
</dbReference>
<dbReference type="UniPathway" id="UPA00050">
    <property type="reaction ID" value="UER00461"/>
</dbReference>
<feature type="domain" description="Aspartate/glutamate/uridylate kinase" evidence="18">
    <location>
        <begin position="14"/>
        <end position="241"/>
    </location>
</feature>
<dbReference type="InterPro" id="IPR041740">
    <property type="entry name" value="AKii-LysC-BS"/>
</dbReference>
<comment type="pathway">
    <text evidence="2 17">Amino-acid biosynthesis; L-lysine biosynthesis via DAP pathway; (S)-tetrahydrodipicolinate from L-aspartate: step 1/4.</text>
</comment>
<evidence type="ECO:0000256" key="10">
    <source>
        <dbReference type="ARBA" id="ARBA00022741"/>
    </source>
</evidence>
<gene>
    <name evidence="19" type="ORF">BIFANG_02007</name>
</gene>
<keyword evidence="20" id="KW-1185">Reference proteome</keyword>
<comment type="function">
    <text evidence="1">Catalyzes the phosphorylation of the beta-carboxyl group of aspartic acid with ATP to yield 4-phospho-L-aspartate, which is involved in the branched biosynthetic pathway leading to the biosynthesis of amino acids lysine, threonine, isoleucine and methionine.</text>
</comment>
<dbReference type="GO" id="GO:0019877">
    <property type="term" value="P:diaminopimelate biosynthetic process"/>
    <property type="evidence" value="ECO:0007669"/>
    <property type="project" value="UniProtKB-KW"/>
</dbReference>
<evidence type="ECO:0000256" key="7">
    <source>
        <dbReference type="ARBA" id="ARBA00016273"/>
    </source>
</evidence>
<evidence type="ECO:0000313" key="20">
    <source>
        <dbReference type="Proteomes" id="UP000006408"/>
    </source>
</evidence>
<dbReference type="EMBL" id="ABYS02000001">
    <property type="protein sequence ID" value="EEP21890.1"/>
    <property type="molecule type" value="Genomic_DNA"/>
</dbReference>
<dbReference type="PANTHER" id="PTHR21499">
    <property type="entry name" value="ASPARTATE KINASE"/>
    <property type="match status" value="1"/>
</dbReference>
<evidence type="ECO:0000256" key="17">
    <source>
        <dbReference type="RuleBase" id="RU004249"/>
    </source>
</evidence>
<comment type="caution">
    <text evidence="19">The sequence shown here is derived from an EMBL/GenBank/DDBJ whole genome shotgun (WGS) entry which is preliminary data.</text>
</comment>
<dbReference type="EC" id="2.7.2.4" evidence="6 16"/>
<dbReference type="HOGENOM" id="CLU_009116_3_0_11"/>
<evidence type="ECO:0000256" key="8">
    <source>
        <dbReference type="ARBA" id="ARBA00022605"/>
    </source>
</evidence>
<dbReference type="InterPro" id="IPR001341">
    <property type="entry name" value="Asp_kinase"/>
</dbReference>
<sequence length="265" mass="28277">MKTFKTEDRTAVALIVQKYGGSSVADAESIKRVARRVVETKKKGNSVAVVVSAMGDTTDDLIDQALSIDSNPPEREMDMLMTAGERISMSLLAMAIHAEGASARSFTGQQAGFFTDTRYGAAHIKSVKPDRVKHALEEGDVAIVAGFQGINANGDATTLGRGGSDTSAVALAVALDADMCEIYTDVDGIFTADPRIVPTAKRIPSIDYDSILEMAACGSKVLALRCVEYAQRFNMPLHVRSSFSHRPGTLVVPNGVDPRTLPNLD</sequence>
<dbReference type="InterPro" id="IPR018042">
    <property type="entry name" value="Aspartate_kinase_CS"/>
</dbReference>
<dbReference type="NCBIfam" id="TIGR00657">
    <property type="entry name" value="asp_kinases"/>
    <property type="match status" value="1"/>
</dbReference>
<evidence type="ECO:0000256" key="15">
    <source>
        <dbReference type="ARBA" id="ARBA00047872"/>
    </source>
</evidence>
<dbReference type="GO" id="GO:0005829">
    <property type="term" value="C:cytosol"/>
    <property type="evidence" value="ECO:0007669"/>
    <property type="project" value="TreeGrafter"/>
</dbReference>
<accession>C4FCI2</accession>
<dbReference type="Pfam" id="PF00696">
    <property type="entry name" value="AA_kinase"/>
    <property type="match status" value="1"/>
</dbReference>
<dbReference type="Proteomes" id="UP000006408">
    <property type="component" value="Unassembled WGS sequence"/>
</dbReference>
<dbReference type="GO" id="GO:0009089">
    <property type="term" value="P:lysine biosynthetic process via diaminopimelate"/>
    <property type="evidence" value="ECO:0007669"/>
    <property type="project" value="UniProtKB-UniPathway"/>
</dbReference>
<evidence type="ECO:0000259" key="18">
    <source>
        <dbReference type="Pfam" id="PF00696"/>
    </source>
</evidence>
<dbReference type="PATRIC" id="fig|518635.7.peg.7"/>
<evidence type="ECO:0000256" key="11">
    <source>
        <dbReference type="ARBA" id="ARBA00022777"/>
    </source>
</evidence>
<evidence type="ECO:0000256" key="5">
    <source>
        <dbReference type="ARBA" id="ARBA00010122"/>
    </source>
</evidence>
<dbReference type="InterPro" id="IPR036393">
    <property type="entry name" value="AceGlu_kinase-like_sf"/>
</dbReference>
<comment type="similarity">
    <text evidence="5 16">Belongs to the aspartokinase family.</text>
</comment>
<dbReference type="UniPathway" id="UPA00051">
    <property type="reaction ID" value="UER00462"/>
</dbReference>
<evidence type="ECO:0000256" key="9">
    <source>
        <dbReference type="ARBA" id="ARBA00022679"/>
    </source>
</evidence>
<keyword evidence="8 17" id="KW-0028">Amino-acid biosynthesis</keyword>
<reference evidence="19" key="1">
    <citation type="submission" date="2009-04" db="EMBL/GenBank/DDBJ databases">
        <authorList>
            <person name="Weinstock G."/>
            <person name="Sodergren E."/>
            <person name="Clifton S."/>
            <person name="Fulton L."/>
            <person name="Fulton B."/>
            <person name="Courtney L."/>
            <person name="Fronick C."/>
            <person name="Harrison M."/>
            <person name="Strong C."/>
            <person name="Farmer C."/>
            <person name="Delahaunty K."/>
            <person name="Markovic C."/>
            <person name="Hall O."/>
            <person name="Minx P."/>
            <person name="Tomlinson C."/>
            <person name="Mitreva M."/>
            <person name="Nelson J."/>
            <person name="Hou S."/>
            <person name="Wollam A."/>
            <person name="Pepin K.H."/>
            <person name="Johnson M."/>
            <person name="Bhonagiri V."/>
            <person name="Nash W.E."/>
            <person name="Warren W."/>
            <person name="Chinwalla A."/>
            <person name="Mardis E.R."/>
            <person name="Wilson R.K."/>
        </authorList>
    </citation>
    <scope>NUCLEOTIDE SEQUENCE [LARGE SCALE GENOMIC DNA]</scope>
    <source>
        <strain evidence="19">DSM 20098</strain>
    </source>
</reference>
<dbReference type="InterPro" id="IPR001048">
    <property type="entry name" value="Asp/Glu/Uridylate_kinase"/>
</dbReference>
<evidence type="ECO:0000313" key="19">
    <source>
        <dbReference type="EMBL" id="EEP21890.1"/>
    </source>
</evidence>
<dbReference type="PROSITE" id="PS00324">
    <property type="entry name" value="ASPARTOKINASE"/>
    <property type="match status" value="1"/>
</dbReference>
<dbReference type="STRING" id="1683.Bang102_000940"/>
<evidence type="ECO:0000256" key="3">
    <source>
        <dbReference type="ARBA" id="ARBA00004986"/>
    </source>
</evidence>
<protein>
    <recommendedName>
        <fullName evidence="7 16">Aspartokinase</fullName>
        <ecNumber evidence="6 16">2.7.2.4</ecNumber>
    </recommendedName>
</protein>
<dbReference type="eggNOG" id="COG0527">
    <property type="taxonomic scope" value="Bacteria"/>
</dbReference>
<dbReference type="AlphaFoldDB" id="C4FCI2"/>
<evidence type="ECO:0000256" key="2">
    <source>
        <dbReference type="ARBA" id="ARBA00004766"/>
    </source>
</evidence>
<dbReference type="GO" id="GO:0005524">
    <property type="term" value="F:ATP binding"/>
    <property type="evidence" value="ECO:0007669"/>
    <property type="project" value="UniProtKB-KW"/>
</dbReference>
<name>C4FCI2_9BIFI</name>
<dbReference type="CDD" id="cd04261">
    <property type="entry name" value="AAK_AKii-LysC-BS"/>
    <property type="match status" value="1"/>
</dbReference>
<comment type="pathway">
    <text evidence="3 17">Amino-acid biosynthesis; L-methionine biosynthesis via de novo pathway; L-homoserine from L-aspartate: step 1/3.</text>
</comment>
<evidence type="ECO:0000256" key="13">
    <source>
        <dbReference type="ARBA" id="ARBA00022915"/>
    </source>
</evidence>
<evidence type="ECO:0000256" key="1">
    <source>
        <dbReference type="ARBA" id="ARBA00002843"/>
    </source>
</evidence>
<dbReference type="FunFam" id="3.40.1160.10:FF:000002">
    <property type="entry name" value="Aspartokinase"/>
    <property type="match status" value="1"/>
</dbReference>
<keyword evidence="10" id="KW-0547">Nucleotide-binding</keyword>
<keyword evidence="9 16" id="KW-0808">Transferase</keyword>
<keyword evidence="11 16" id="KW-0418">Kinase</keyword>
<dbReference type="GO" id="GO:0004072">
    <property type="term" value="F:aspartate kinase activity"/>
    <property type="evidence" value="ECO:0007669"/>
    <property type="project" value="UniProtKB-EC"/>
</dbReference>
<dbReference type="UniPathway" id="UPA00034">
    <property type="reaction ID" value="UER00015"/>
</dbReference>
<evidence type="ECO:0000256" key="16">
    <source>
        <dbReference type="RuleBase" id="RU003448"/>
    </source>
</evidence>
<keyword evidence="14" id="KW-0457">Lysine biosynthesis</keyword>
<dbReference type="NCBIfam" id="NF005155">
    <property type="entry name" value="PRK06635.1-4"/>
    <property type="match status" value="1"/>
</dbReference>
<dbReference type="PANTHER" id="PTHR21499:SF3">
    <property type="entry name" value="ASPARTOKINASE"/>
    <property type="match status" value="1"/>
</dbReference>
<dbReference type="Gene3D" id="3.40.1160.10">
    <property type="entry name" value="Acetylglutamate kinase-like"/>
    <property type="match status" value="1"/>
</dbReference>
<proteinExistence type="inferred from homology"/>
<keyword evidence="13" id="KW-0220">Diaminopimelate biosynthesis</keyword>
<evidence type="ECO:0000256" key="12">
    <source>
        <dbReference type="ARBA" id="ARBA00022840"/>
    </source>
</evidence>
<comment type="catalytic activity">
    <reaction evidence="15 16">
        <text>L-aspartate + ATP = 4-phospho-L-aspartate + ADP</text>
        <dbReference type="Rhea" id="RHEA:23776"/>
        <dbReference type="ChEBI" id="CHEBI:29991"/>
        <dbReference type="ChEBI" id="CHEBI:30616"/>
        <dbReference type="ChEBI" id="CHEBI:57535"/>
        <dbReference type="ChEBI" id="CHEBI:456216"/>
        <dbReference type="EC" id="2.7.2.4"/>
    </reaction>
</comment>
<evidence type="ECO:0000256" key="14">
    <source>
        <dbReference type="ARBA" id="ARBA00023154"/>
    </source>
</evidence>
<evidence type="ECO:0000256" key="6">
    <source>
        <dbReference type="ARBA" id="ARBA00013059"/>
    </source>
</evidence>
<dbReference type="GO" id="GO:0009088">
    <property type="term" value="P:threonine biosynthetic process"/>
    <property type="evidence" value="ECO:0007669"/>
    <property type="project" value="UniProtKB-UniPathway"/>
</dbReference>
<dbReference type="SUPFAM" id="SSF53633">
    <property type="entry name" value="Carbamate kinase-like"/>
    <property type="match status" value="1"/>
</dbReference>
<comment type="pathway">
    <text evidence="4 17">Amino-acid biosynthesis; L-threonine biosynthesis; L-threonine from L-aspartate: step 1/5.</text>
</comment>
<organism evidence="19 20">
    <name type="scientific">Bifidobacterium angulatum DSM 20098 = JCM 7096</name>
    <dbReference type="NCBI Taxonomy" id="518635"/>
    <lineage>
        <taxon>Bacteria</taxon>
        <taxon>Bacillati</taxon>
        <taxon>Actinomycetota</taxon>
        <taxon>Actinomycetes</taxon>
        <taxon>Bifidobacteriales</taxon>
        <taxon>Bifidobacteriaceae</taxon>
        <taxon>Bifidobacterium</taxon>
    </lineage>
</organism>